<keyword evidence="2" id="KW-1185">Reference proteome</keyword>
<dbReference type="EMBL" id="FMUS01000001">
    <property type="protein sequence ID" value="SCX79924.1"/>
    <property type="molecule type" value="Genomic_DNA"/>
</dbReference>
<sequence length="56" mass="6612">MKDNQIKTLKDFIITYGNQKSDMEISHMFNISVDQVKSERNKIDKNNFKNLTGFDE</sequence>
<evidence type="ECO:0000313" key="2">
    <source>
        <dbReference type="Proteomes" id="UP000198636"/>
    </source>
</evidence>
<accession>A0A1G5APW1</accession>
<name>A0A1G5APW1_9FIRM</name>
<reference evidence="1 2" key="1">
    <citation type="submission" date="2016-10" db="EMBL/GenBank/DDBJ databases">
        <authorList>
            <person name="de Groot N.N."/>
        </authorList>
    </citation>
    <scope>NUCLEOTIDE SEQUENCE [LARGE SCALE GENOMIC DNA]</scope>
    <source>
        <strain evidence="1 2">DSM 18978</strain>
    </source>
</reference>
<dbReference type="AlphaFoldDB" id="A0A1G5APW1"/>
<gene>
    <name evidence="1" type="ORF">SAMN03080606_00240</name>
</gene>
<dbReference type="RefSeq" id="WP_176758811.1">
    <property type="nucleotide sequence ID" value="NZ_FMUS01000001.1"/>
</dbReference>
<protein>
    <submittedName>
        <fullName evidence="1">Uncharacterized protein</fullName>
    </submittedName>
</protein>
<organism evidence="1 2">
    <name type="scientific">Alkaliphilus peptidifermentans DSM 18978</name>
    <dbReference type="NCBI Taxonomy" id="1120976"/>
    <lineage>
        <taxon>Bacteria</taxon>
        <taxon>Bacillati</taxon>
        <taxon>Bacillota</taxon>
        <taxon>Clostridia</taxon>
        <taxon>Peptostreptococcales</taxon>
        <taxon>Natronincolaceae</taxon>
        <taxon>Alkaliphilus</taxon>
    </lineage>
</organism>
<proteinExistence type="predicted"/>
<evidence type="ECO:0000313" key="1">
    <source>
        <dbReference type="EMBL" id="SCX79924.1"/>
    </source>
</evidence>
<dbReference type="Proteomes" id="UP000198636">
    <property type="component" value="Unassembled WGS sequence"/>
</dbReference>